<evidence type="ECO:0000313" key="3">
    <source>
        <dbReference type="Proteomes" id="UP000515800"/>
    </source>
</evidence>
<organism evidence="2 3">
    <name type="scientific">Weissella diestrammenae</name>
    <dbReference type="NCBI Taxonomy" id="1162633"/>
    <lineage>
        <taxon>Bacteria</taxon>
        <taxon>Bacillati</taxon>
        <taxon>Bacillota</taxon>
        <taxon>Bacilli</taxon>
        <taxon>Lactobacillales</taxon>
        <taxon>Lactobacillaceae</taxon>
        <taxon>Weissella</taxon>
    </lineage>
</organism>
<gene>
    <name evidence="2" type="ORF">H9L19_04825</name>
</gene>
<protein>
    <submittedName>
        <fullName evidence="2">Uncharacterized protein</fullName>
    </submittedName>
</protein>
<keyword evidence="3" id="KW-1185">Reference proteome</keyword>
<proteinExistence type="predicted"/>
<keyword evidence="1" id="KW-0472">Membrane</keyword>
<dbReference type="Proteomes" id="UP000515800">
    <property type="component" value="Chromosome"/>
</dbReference>
<dbReference type="KEGG" id="wdi:H9L19_04825"/>
<accession>A0A7G9T3S2</accession>
<evidence type="ECO:0000313" key="2">
    <source>
        <dbReference type="EMBL" id="QNN74747.1"/>
    </source>
</evidence>
<dbReference type="EMBL" id="CP060724">
    <property type="protein sequence ID" value="QNN74747.1"/>
    <property type="molecule type" value="Genomic_DNA"/>
</dbReference>
<dbReference type="RefSeq" id="WP_187528582.1">
    <property type="nucleotide sequence ID" value="NZ_CP060724.1"/>
</dbReference>
<evidence type="ECO:0000256" key="1">
    <source>
        <dbReference type="SAM" id="Phobius"/>
    </source>
</evidence>
<name>A0A7G9T3S2_9LACO</name>
<feature type="transmembrane region" description="Helical" evidence="1">
    <location>
        <begin position="29"/>
        <end position="50"/>
    </location>
</feature>
<dbReference type="AlphaFoldDB" id="A0A7G9T3S2"/>
<sequence>MLISSLCILGGIVYLLIQSYRWDSWWDEIIFNVLAVSWVAIAGISFAQLIRRK</sequence>
<reference evidence="2 3" key="1">
    <citation type="submission" date="2020-08" db="EMBL/GenBank/DDBJ databases">
        <title>Genome sequence of Weissella diestrammenae KACC 16890T.</title>
        <authorList>
            <person name="Hyun D.-W."/>
            <person name="Bae J.-W."/>
        </authorList>
    </citation>
    <scope>NUCLEOTIDE SEQUENCE [LARGE SCALE GENOMIC DNA]</scope>
    <source>
        <strain evidence="2 3">KACC 16890</strain>
    </source>
</reference>
<keyword evidence="1" id="KW-1133">Transmembrane helix</keyword>
<keyword evidence="1" id="KW-0812">Transmembrane</keyword>